<dbReference type="Ensembl" id="ENSSDAT00000023016.1">
    <property type="protein sequence ID" value="ENSSDAP00000020129.1"/>
    <property type="gene ID" value="ENSSDAG00000018343.1"/>
</dbReference>
<keyword evidence="1" id="KW-0812">Transmembrane</keyword>
<protein>
    <submittedName>
        <fullName evidence="2">Uncharacterized protein</fullName>
    </submittedName>
</protein>
<keyword evidence="1" id="KW-0472">Membrane</keyword>
<evidence type="ECO:0000313" key="3">
    <source>
        <dbReference type="Proteomes" id="UP000694422"/>
    </source>
</evidence>
<keyword evidence="3" id="KW-1185">Reference proteome</keyword>
<dbReference type="AlphaFoldDB" id="A0A8C9QC44"/>
<reference evidence="2" key="2">
    <citation type="submission" date="2025-09" db="UniProtKB">
        <authorList>
            <consortium name="Ensembl"/>
        </authorList>
    </citation>
    <scope>IDENTIFICATION</scope>
</reference>
<proteinExistence type="predicted"/>
<sequence>MCPRVCVYVCTCYCTYLFFGGGIKLHFYYYYFFYFYCWNAFDLCVLILYPATLLNSFINSNSFFVDPFGSVRYRIISSANSDNLSSSFPIFMPLISFVCLIALASVSRTMLNRSGERGHPCLVPDLRGNAFNFSPFRMMLACGLS</sequence>
<organism evidence="2 3">
    <name type="scientific">Spermophilus dauricus</name>
    <name type="common">Daurian ground squirrel</name>
    <dbReference type="NCBI Taxonomy" id="99837"/>
    <lineage>
        <taxon>Eukaryota</taxon>
        <taxon>Metazoa</taxon>
        <taxon>Chordata</taxon>
        <taxon>Craniata</taxon>
        <taxon>Vertebrata</taxon>
        <taxon>Euteleostomi</taxon>
        <taxon>Mammalia</taxon>
        <taxon>Eutheria</taxon>
        <taxon>Euarchontoglires</taxon>
        <taxon>Glires</taxon>
        <taxon>Rodentia</taxon>
        <taxon>Sciuromorpha</taxon>
        <taxon>Sciuridae</taxon>
        <taxon>Xerinae</taxon>
        <taxon>Marmotini</taxon>
        <taxon>Spermophilus</taxon>
    </lineage>
</organism>
<evidence type="ECO:0000313" key="2">
    <source>
        <dbReference type="Ensembl" id="ENSSDAP00000020129.1"/>
    </source>
</evidence>
<evidence type="ECO:0000256" key="1">
    <source>
        <dbReference type="SAM" id="Phobius"/>
    </source>
</evidence>
<feature type="transmembrane region" description="Helical" evidence="1">
    <location>
        <begin position="88"/>
        <end position="107"/>
    </location>
</feature>
<accession>A0A8C9QC44</accession>
<feature type="transmembrane region" description="Helical" evidence="1">
    <location>
        <begin position="28"/>
        <end position="49"/>
    </location>
</feature>
<keyword evidence="1" id="KW-1133">Transmembrane helix</keyword>
<dbReference type="Proteomes" id="UP000694422">
    <property type="component" value="Unplaced"/>
</dbReference>
<name>A0A8C9QC44_SPEDA</name>
<reference evidence="2" key="1">
    <citation type="submission" date="2025-08" db="UniProtKB">
        <authorList>
            <consortium name="Ensembl"/>
        </authorList>
    </citation>
    <scope>IDENTIFICATION</scope>
</reference>